<dbReference type="Proteomes" id="UP000663901">
    <property type="component" value="Chromosome"/>
</dbReference>
<proteinExistence type="predicted"/>
<sequence length="72" mass="8259">MTNFALIQTGSNYVENIIIRDNEFDISGFTMVKIESGVFCQPGMFLNKADDLFYQDKGFSMIYPSAKEKIIY</sequence>
<evidence type="ECO:0000313" key="2">
    <source>
        <dbReference type="Proteomes" id="UP000663901"/>
    </source>
</evidence>
<dbReference type="RefSeq" id="WP_110286693.1">
    <property type="nucleotide sequence ID" value="NZ_CP059084.1"/>
</dbReference>
<reference evidence="1" key="1">
    <citation type="submission" date="2020-07" db="EMBL/GenBank/DDBJ databases">
        <title>Genome Sequences for Panteoa spp. that cause Center Rot in Onions.</title>
        <authorList>
            <person name="Asselin J.A."/>
            <person name="Helmann T."/>
            <person name="Beer S."/>
            <person name="Stodghill P."/>
        </authorList>
    </citation>
    <scope>NUCLEOTIDE SEQUENCE</scope>
    <source>
        <strain evidence="1">OC5a</strain>
    </source>
</reference>
<dbReference type="AlphaFoldDB" id="A0A8A4K9L5"/>
<name>A0A8A4K9L5_PANAN</name>
<protein>
    <submittedName>
        <fullName evidence="1">Uncharacterized protein</fullName>
    </submittedName>
</protein>
<evidence type="ECO:0000313" key="1">
    <source>
        <dbReference type="EMBL" id="QTC46867.1"/>
    </source>
</evidence>
<dbReference type="EMBL" id="CP059084">
    <property type="protein sequence ID" value="QTC46867.1"/>
    <property type="molecule type" value="Genomic_DNA"/>
</dbReference>
<accession>A0A8A4K9L5</accession>
<gene>
    <name evidence="1" type="ORF">H0Z12_04580</name>
</gene>
<organism evidence="1 2">
    <name type="scientific">Pantoea ananas</name>
    <name type="common">Erwinia uredovora</name>
    <dbReference type="NCBI Taxonomy" id="553"/>
    <lineage>
        <taxon>Bacteria</taxon>
        <taxon>Pseudomonadati</taxon>
        <taxon>Pseudomonadota</taxon>
        <taxon>Gammaproteobacteria</taxon>
        <taxon>Enterobacterales</taxon>
        <taxon>Erwiniaceae</taxon>
        <taxon>Pantoea</taxon>
    </lineage>
</organism>